<gene>
    <name evidence="1" type="ORF">J1605_018330</name>
</gene>
<keyword evidence="2" id="KW-1185">Reference proteome</keyword>
<accession>A0AB34HWG5</accession>
<dbReference type="AlphaFoldDB" id="A0AB34HWG5"/>
<protein>
    <recommendedName>
        <fullName evidence="3">Secreted protein</fullName>
    </recommendedName>
</protein>
<sequence>MLPGLAAAAAAHRCSWSSLCRLRLRCRAVACGSSDLQGECAAPASDSAEAGLEDKAGLGAGRLASGVCRLALSQPQNLLVGPPPLPFSLPSRRGPLQASLILLSPTVLARPPRAFGGNSRAGSHP</sequence>
<organism evidence="1 2">
    <name type="scientific">Eschrichtius robustus</name>
    <name type="common">California gray whale</name>
    <name type="synonym">Eschrichtius gibbosus</name>
    <dbReference type="NCBI Taxonomy" id="9764"/>
    <lineage>
        <taxon>Eukaryota</taxon>
        <taxon>Metazoa</taxon>
        <taxon>Chordata</taxon>
        <taxon>Craniata</taxon>
        <taxon>Vertebrata</taxon>
        <taxon>Euteleostomi</taxon>
        <taxon>Mammalia</taxon>
        <taxon>Eutheria</taxon>
        <taxon>Laurasiatheria</taxon>
        <taxon>Artiodactyla</taxon>
        <taxon>Whippomorpha</taxon>
        <taxon>Cetacea</taxon>
        <taxon>Mysticeti</taxon>
        <taxon>Eschrichtiidae</taxon>
        <taxon>Eschrichtius</taxon>
    </lineage>
</organism>
<comment type="caution">
    <text evidence="1">The sequence shown here is derived from an EMBL/GenBank/DDBJ whole genome shotgun (WGS) entry which is preliminary data.</text>
</comment>
<proteinExistence type="predicted"/>
<evidence type="ECO:0000313" key="1">
    <source>
        <dbReference type="EMBL" id="KAJ8795315.1"/>
    </source>
</evidence>
<reference evidence="1 2" key="1">
    <citation type="submission" date="2022-11" db="EMBL/GenBank/DDBJ databases">
        <title>Whole genome sequence of Eschrichtius robustus ER-17-0199.</title>
        <authorList>
            <person name="Bruniche-Olsen A."/>
            <person name="Black A.N."/>
            <person name="Fields C.J."/>
            <person name="Walden K."/>
            <person name="Dewoody J.A."/>
        </authorList>
    </citation>
    <scope>NUCLEOTIDE SEQUENCE [LARGE SCALE GENOMIC DNA]</scope>
    <source>
        <strain evidence="1">ER-17-0199</strain>
        <tissue evidence="1">Blubber</tissue>
    </source>
</reference>
<evidence type="ECO:0008006" key="3">
    <source>
        <dbReference type="Google" id="ProtNLM"/>
    </source>
</evidence>
<dbReference type="EMBL" id="JAIQCJ010000577">
    <property type="protein sequence ID" value="KAJ8795315.1"/>
    <property type="molecule type" value="Genomic_DNA"/>
</dbReference>
<name>A0AB34HWG5_ESCRO</name>
<evidence type="ECO:0000313" key="2">
    <source>
        <dbReference type="Proteomes" id="UP001159641"/>
    </source>
</evidence>
<dbReference type="Proteomes" id="UP001159641">
    <property type="component" value="Unassembled WGS sequence"/>
</dbReference>